<feature type="chain" id="PRO_5014970766" evidence="2">
    <location>
        <begin position="22"/>
        <end position="101"/>
    </location>
</feature>
<dbReference type="AlphaFoldDB" id="A0A2N8RZ73"/>
<dbReference type="Proteomes" id="UP000235925">
    <property type="component" value="Unassembled WGS sequence"/>
</dbReference>
<feature type="compositionally biased region" description="Gly residues" evidence="1">
    <location>
        <begin position="75"/>
        <end position="88"/>
    </location>
</feature>
<organism evidence="3 4">
    <name type="scientific">Stutzerimonas stutzeri</name>
    <name type="common">Pseudomonas stutzeri</name>
    <dbReference type="NCBI Taxonomy" id="316"/>
    <lineage>
        <taxon>Bacteria</taxon>
        <taxon>Pseudomonadati</taxon>
        <taxon>Pseudomonadota</taxon>
        <taxon>Gammaproteobacteria</taxon>
        <taxon>Pseudomonadales</taxon>
        <taxon>Pseudomonadaceae</taxon>
        <taxon>Stutzerimonas</taxon>
    </lineage>
</organism>
<proteinExistence type="predicted"/>
<sequence length="101" mass="9996">MNRILTSVAVLLLAGSTGAFAGSSEQKNGDGESSGAAGRSTVESQAPHSGHADKESADHEERTGEERPDSNLGTMGTGNTGTTGGMGATTGTDTIGGTIEE</sequence>
<evidence type="ECO:0000313" key="3">
    <source>
        <dbReference type="EMBL" id="PNF79671.1"/>
    </source>
</evidence>
<evidence type="ECO:0000256" key="2">
    <source>
        <dbReference type="SAM" id="SignalP"/>
    </source>
</evidence>
<feature type="compositionally biased region" description="Low complexity" evidence="1">
    <location>
        <begin position="89"/>
        <end position="101"/>
    </location>
</feature>
<dbReference type="RefSeq" id="WP_102825561.1">
    <property type="nucleotide sequence ID" value="NZ_CP139348.1"/>
</dbReference>
<accession>A0A2N8RZ73</accession>
<name>A0A2N8RZ73_STUST</name>
<keyword evidence="2" id="KW-0732">Signal</keyword>
<reference evidence="3 4" key="1">
    <citation type="submission" date="2018-01" db="EMBL/GenBank/DDBJ databases">
        <title>Denitrification phenotypes of diverse strains of Pseudomonas stutzeri.</title>
        <authorList>
            <person name="Milligan D.A."/>
            <person name="Bergaust L."/>
            <person name="Bakken L.R."/>
            <person name="Frostegard A."/>
        </authorList>
    </citation>
    <scope>NUCLEOTIDE SEQUENCE [LARGE SCALE GENOMIC DNA]</scope>
    <source>
        <strain evidence="3 4">KC</strain>
    </source>
</reference>
<feature type="signal peptide" evidence="2">
    <location>
        <begin position="1"/>
        <end position="21"/>
    </location>
</feature>
<protein>
    <submittedName>
        <fullName evidence="3">Uncharacterized protein</fullName>
    </submittedName>
</protein>
<comment type="caution">
    <text evidence="3">The sequence shown here is derived from an EMBL/GenBank/DDBJ whole genome shotgun (WGS) entry which is preliminary data.</text>
</comment>
<evidence type="ECO:0000313" key="4">
    <source>
        <dbReference type="Proteomes" id="UP000235925"/>
    </source>
</evidence>
<feature type="compositionally biased region" description="Basic and acidic residues" evidence="1">
    <location>
        <begin position="50"/>
        <end position="69"/>
    </location>
</feature>
<evidence type="ECO:0000256" key="1">
    <source>
        <dbReference type="SAM" id="MobiDB-lite"/>
    </source>
</evidence>
<gene>
    <name evidence="3" type="ORF">CXK92_13585</name>
</gene>
<dbReference type="EMBL" id="POUN01000004">
    <property type="protein sequence ID" value="PNF79671.1"/>
    <property type="molecule type" value="Genomic_DNA"/>
</dbReference>
<feature type="region of interest" description="Disordered" evidence="1">
    <location>
        <begin position="18"/>
        <end position="101"/>
    </location>
</feature>